<dbReference type="InterPro" id="IPR044534">
    <property type="entry name" value="TTL1-4"/>
</dbReference>
<dbReference type="PANTHER" id="PTHR46050:SF29">
    <property type="entry name" value="TPR REPEAT-CONTAINING THIOREDOXIN TTL4"/>
    <property type="match status" value="1"/>
</dbReference>
<dbReference type="Proteomes" id="UP000734854">
    <property type="component" value="Unassembled WGS sequence"/>
</dbReference>
<evidence type="ECO:0000313" key="2">
    <source>
        <dbReference type="Proteomes" id="UP000734854"/>
    </source>
</evidence>
<evidence type="ECO:0000313" key="1">
    <source>
        <dbReference type="EMBL" id="KAG6508821.1"/>
    </source>
</evidence>
<proteinExistence type="predicted"/>
<dbReference type="EMBL" id="JACMSC010000009">
    <property type="protein sequence ID" value="KAG6508821.1"/>
    <property type="molecule type" value="Genomic_DNA"/>
</dbReference>
<organism evidence="1 2">
    <name type="scientific">Zingiber officinale</name>
    <name type="common">Ginger</name>
    <name type="synonym">Amomum zingiber</name>
    <dbReference type="NCBI Taxonomy" id="94328"/>
    <lineage>
        <taxon>Eukaryota</taxon>
        <taxon>Viridiplantae</taxon>
        <taxon>Streptophyta</taxon>
        <taxon>Embryophyta</taxon>
        <taxon>Tracheophyta</taxon>
        <taxon>Spermatophyta</taxon>
        <taxon>Magnoliopsida</taxon>
        <taxon>Liliopsida</taxon>
        <taxon>Zingiberales</taxon>
        <taxon>Zingiberaceae</taxon>
        <taxon>Zingiber</taxon>
    </lineage>
</organism>
<accession>A0A8J5LCS4</accession>
<comment type="caution">
    <text evidence="1">The sequence shown here is derived from an EMBL/GenBank/DDBJ whole genome shotgun (WGS) entry which is preliminary data.</text>
</comment>
<name>A0A8J5LCS4_ZINOF</name>
<dbReference type="PANTHER" id="PTHR46050">
    <property type="entry name" value="TPR REPEAT-CONTAINING THIOREDOXIN"/>
    <property type="match status" value="1"/>
</dbReference>
<sequence>MARSRSALAGALGTCSPPLFNFSSHGIVVMAGVGLDACCHCAHVGAQLKDQFSSLDVFFKDLKSLKKECEEALVLDPAFRHAQQRLASLLIRELQAVERHLDMCAEARKVVDWKSDLKESDAAFIEGANASSFVMASKCEA</sequence>
<dbReference type="GO" id="GO:0005737">
    <property type="term" value="C:cytoplasm"/>
    <property type="evidence" value="ECO:0007669"/>
    <property type="project" value="TreeGrafter"/>
</dbReference>
<dbReference type="AlphaFoldDB" id="A0A8J5LCS4"/>
<reference evidence="1 2" key="1">
    <citation type="submission" date="2020-08" db="EMBL/GenBank/DDBJ databases">
        <title>Plant Genome Project.</title>
        <authorList>
            <person name="Zhang R.-G."/>
        </authorList>
    </citation>
    <scope>NUCLEOTIDE SEQUENCE [LARGE SCALE GENOMIC DNA]</scope>
    <source>
        <tissue evidence="1">Rhizome</tissue>
    </source>
</reference>
<protein>
    <submittedName>
        <fullName evidence="1">Uncharacterized protein</fullName>
    </submittedName>
</protein>
<gene>
    <name evidence="1" type="ORF">ZIOFF_034203</name>
</gene>
<keyword evidence="2" id="KW-1185">Reference proteome</keyword>